<dbReference type="Proteomes" id="UP000324222">
    <property type="component" value="Unassembled WGS sequence"/>
</dbReference>
<proteinExistence type="predicted"/>
<keyword evidence="2" id="KW-1185">Reference proteome</keyword>
<accession>A0A5B7H2C6</accession>
<reference evidence="1 2" key="1">
    <citation type="submission" date="2019-05" db="EMBL/GenBank/DDBJ databases">
        <title>Another draft genome of Portunus trituberculatus and its Hox gene families provides insights of decapod evolution.</title>
        <authorList>
            <person name="Jeong J.-H."/>
            <person name="Song I."/>
            <person name="Kim S."/>
            <person name="Choi T."/>
            <person name="Kim D."/>
            <person name="Ryu S."/>
            <person name="Kim W."/>
        </authorList>
    </citation>
    <scope>NUCLEOTIDE SEQUENCE [LARGE SCALE GENOMIC DNA]</scope>
    <source>
        <tissue evidence="1">Muscle</tissue>
    </source>
</reference>
<name>A0A5B7H2C6_PORTR</name>
<organism evidence="1 2">
    <name type="scientific">Portunus trituberculatus</name>
    <name type="common">Swimming crab</name>
    <name type="synonym">Neptunus trituberculatus</name>
    <dbReference type="NCBI Taxonomy" id="210409"/>
    <lineage>
        <taxon>Eukaryota</taxon>
        <taxon>Metazoa</taxon>
        <taxon>Ecdysozoa</taxon>
        <taxon>Arthropoda</taxon>
        <taxon>Crustacea</taxon>
        <taxon>Multicrustacea</taxon>
        <taxon>Malacostraca</taxon>
        <taxon>Eumalacostraca</taxon>
        <taxon>Eucarida</taxon>
        <taxon>Decapoda</taxon>
        <taxon>Pleocyemata</taxon>
        <taxon>Brachyura</taxon>
        <taxon>Eubrachyura</taxon>
        <taxon>Portunoidea</taxon>
        <taxon>Portunidae</taxon>
        <taxon>Portuninae</taxon>
        <taxon>Portunus</taxon>
    </lineage>
</organism>
<comment type="caution">
    <text evidence="1">The sequence shown here is derived from an EMBL/GenBank/DDBJ whole genome shotgun (WGS) entry which is preliminary data.</text>
</comment>
<sequence>MALVGSRTARTARTGGRGIISLPANLLAAPRGEARRTIINYQGSVLGGLMMNAQEKGEINPPPEGSHVRFLPNLKATSTSSFNPLR</sequence>
<dbReference type="AlphaFoldDB" id="A0A5B7H2C6"/>
<gene>
    <name evidence="1" type="ORF">E2C01_058199</name>
</gene>
<dbReference type="EMBL" id="VSRR010021625">
    <property type="protein sequence ID" value="MPC64089.1"/>
    <property type="molecule type" value="Genomic_DNA"/>
</dbReference>
<evidence type="ECO:0000313" key="1">
    <source>
        <dbReference type="EMBL" id="MPC64089.1"/>
    </source>
</evidence>
<evidence type="ECO:0000313" key="2">
    <source>
        <dbReference type="Proteomes" id="UP000324222"/>
    </source>
</evidence>
<protein>
    <submittedName>
        <fullName evidence="1">Uncharacterized protein</fullName>
    </submittedName>
</protein>